<dbReference type="InterPro" id="IPR001387">
    <property type="entry name" value="Cro/C1-type_HTH"/>
</dbReference>
<dbReference type="EMBL" id="CP000698">
    <property type="protein sequence ID" value="ABQ28531.1"/>
    <property type="molecule type" value="Genomic_DNA"/>
</dbReference>
<dbReference type="Gene3D" id="1.10.260.40">
    <property type="entry name" value="lambda repressor-like DNA-binding domains"/>
    <property type="match status" value="1"/>
</dbReference>
<evidence type="ECO:0000313" key="4">
    <source>
        <dbReference type="Proteomes" id="UP000006695"/>
    </source>
</evidence>
<comment type="similarity">
    <text evidence="1">Belongs to the short-chain fatty acyl-CoA assimilation regulator (ScfR) family.</text>
</comment>
<dbReference type="InterPro" id="IPR010359">
    <property type="entry name" value="IrrE_HExxH"/>
</dbReference>
<evidence type="ECO:0000313" key="3">
    <source>
        <dbReference type="EMBL" id="ABQ28531.1"/>
    </source>
</evidence>
<dbReference type="PANTHER" id="PTHR43236">
    <property type="entry name" value="ANTITOXIN HIGA1"/>
    <property type="match status" value="1"/>
</dbReference>
<keyword evidence="4" id="KW-1185">Reference proteome</keyword>
<dbReference type="AlphaFoldDB" id="A5G9R3"/>
<feature type="domain" description="HTH cro/C1-type" evidence="2">
    <location>
        <begin position="3"/>
        <end position="57"/>
    </location>
</feature>
<protein>
    <submittedName>
        <fullName evidence="3">Helix-turn-helix domain protein</fullName>
    </submittedName>
</protein>
<dbReference type="PANTHER" id="PTHR43236:SF1">
    <property type="entry name" value="BLL7220 PROTEIN"/>
    <property type="match status" value="1"/>
</dbReference>
<dbReference type="SMART" id="SM00530">
    <property type="entry name" value="HTH_XRE"/>
    <property type="match status" value="1"/>
</dbReference>
<dbReference type="OrthoDB" id="9794834at2"/>
<gene>
    <name evidence="3" type="ordered locus">Gura_4388</name>
</gene>
<evidence type="ECO:0000256" key="1">
    <source>
        <dbReference type="ARBA" id="ARBA00007227"/>
    </source>
</evidence>
<dbReference type="STRING" id="351605.Gura_4388"/>
<dbReference type="InterPro" id="IPR010982">
    <property type="entry name" value="Lambda_DNA-bd_dom_sf"/>
</dbReference>
<dbReference type="KEGG" id="gur:Gura_4388"/>
<dbReference type="HOGENOM" id="CLU_053651_0_2_7"/>
<dbReference type="Pfam" id="PF01381">
    <property type="entry name" value="HTH_3"/>
    <property type="match status" value="1"/>
</dbReference>
<dbReference type="RefSeq" id="WP_011941157.1">
    <property type="nucleotide sequence ID" value="NC_009483.1"/>
</dbReference>
<dbReference type="Pfam" id="PF06114">
    <property type="entry name" value="Peptidase_M78"/>
    <property type="match status" value="1"/>
</dbReference>
<proteinExistence type="inferred from homology"/>
<evidence type="ECO:0000259" key="2">
    <source>
        <dbReference type="PROSITE" id="PS50943"/>
    </source>
</evidence>
<dbReference type="GO" id="GO:0003677">
    <property type="term" value="F:DNA binding"/>
    <property type="evidence" value="ECO:0007669"/>
    <property type="project" value="InterPro"/>
</dbReference>
<accession>A5G9R3</accession>
<dbReference type="PROSITE" id="PS50943">
    <property type="entry name" value="HTH_CROC1"/>
    <property type="match status" value="1"/>
</dbReference>
<sequence>MILRELRELAGMKQEALGELAGVTRQTIAAWERGERQPSMQQVVKLCQILHVPIDVMLGTGNVTEPVLLFRADATETLSPALKSLLTRKAYDYAEIEKLAGVLPNLPVSRPLDAFDQHIVEQVANEVRDWLGVEDAPLGDVLSLLETKGLKIFLHQLPDTVSGFSAYTEEVGGVIFVNSNHRTERQYFTALHELSHLIFHRREYQTPTSMHPKTGRTDPREQAANHLAGAVILPRNIVEAELHPYRNRWLPYSLLADIKIRYSVSMRTILVRAAQLDIISSRQSFQQIAKLNDKYGKVNEAVDLKPPGSLRRLDRLVYQALIQEKITTSKAAEVLGEPVRTVRNELTKWLSEDPS</sequence>
<dbReference type="CDD" id="cd00093">
    <property type="entry name" value="HTH_XRE"/>
    <property type="match status" value="1"/>
</dbReference>
<reference evidence="3 4" key="1">
    <citation type="submission" date="2007-05" db="EMBL/GenBank/DDBJ databases">
        <title>Complete sequence of Geobacter uraniireducens Rf4.</title>
        <authorList>
            <consortium name="US DOE Joint Genome Institute"/>
            <person name="Copeland A."/>
            <person name="Lucas S."/>
            <person name="Lapidus A."/>
            <person name="Barry K."/>
            <person name="Detter J.C."/>
            <person name="Glavina del Rio T."/>
            <person name="Hammon N."/>
            <person name="Israni S."/>
            <person name="Dalin E."/>
            <person name="Tice H."/>
            <person name="Pitluck S."/>
            <person name="Chertkov O."/>
            <person name="Brettin T."/>
            <person name="Bruce D."/>
            <person name="Han C."/>
            <person name="Schmutz J."/>
            <person name="Larimer F."/>
            <person name="Land M."/>
            <person name="Hauser L."/>
            <person name="Kyrpides N."/>
            <person name="Mikhailova N."/>
            <person name="Shelobolina E."/>
            <person name="Aklujkar M."/>
            <person name="Lovley D."/>
            <person name="Richardson P."/>
        </authorList>
    </citation>
    <scope>NUCLEOTIDE SEQUENCE [LARGE SCALE GENOMIC DNA]</scope>
    <source>
        <strain evidence="3 4">Rf4</strain>
    </source>
</reference>
<dbReference type="Proteomes" id="UP000006695">
    <property type="component" value="Chromosome"/>
</dbReference>
<name>A5G9R3_GEOUR</name>
<dbReference type="SUPFAM" id="SSF47413">
    <property type="entry name" value="lambda repressor-like DNA-binding domains"/>
    <property type="match status" value="1"/>
</dbReference>
<organism evidence="3 4">
    <name type="scientific">Geotalea uraniireducens (strain Rf4)</name>
    <name type="common">Geobacter uraniireducens</name>
    <dbReference type="NCBI Taxonomy" id="351605"/>
    <lineage>
        <taxon>Bacteria</taxon>
        <taxon>Pseudomonadati</taxon>
        <taxon>Thermodesulfobacteriota</taxon>
        <taxon>Desulfuromonadia</taxon>
        <taxon>Geobacterales</taxon>
        <taxon>Geobacteraceae</taxon>
        <taxon>Geotalea</taxon>
    </lineage>
</organism>
<dbReference type="Gene3D" id="1.10.10.2910">
    <property type="match status" value="1"/>
</dbReference>
<dbReference type="InterPro" id="IPR052345">
    <property type="entry name" value="Rad_response_metalloprotease"/>
</dbReference>